<dbReference type="InterPro" id="IPR013786">
    <property type="entry name" value="AcylCoA_DH/ox_N"/>
</dbReference>
<dbReference type="AlphaFoldDB" id="A0A5S9NS13"/>
<feature type="domain" description="Acyl-CoA oxidase/dehydrogenase middle" evidence="7">
    <location>
        <begin position="509"/>
        <end position="603"/>
    </location>
</feature>
<dbReference type="InterPro" id="IPR009100">
    <property type="entry name" value="AcylCoA_DH/oxidase_NM_dom_sf"/>
</dbReference>
<dbReference type="Gene3D" id="1.20.140.10">
    <property type="entry name" value="Butyryl-CoA Dehydrogenase, subunit A, domain 3"/>
    <property type="match status" value="2"/>
</dbReference>
<dbReference type="Pfam" id="PF02770">
    <property type="entry name" value="Acyl-CoA_dh_M"/>
    <property type="match status" value="1"/>
</dbReference>
<dbReference type="InterPro" id="IPR006091">
    <property type="entry name" value="Acyl-CoA_Oxase/DH_mid-dom"/>
</dbReference>
<evidence type="ECO:0000259" key="6">
    <source>
        <dbReference type="Pfam" id="PF00441"/>
    </source>
</evidence>
<dbReference type="PANTHER" id="PTHR43292">
    <property type="entry name" value="ACYL-COA DEHYDROGENASE"/>
    <property type="match status" value="1"/>
</dbReference>
<protein>
    <submittedName>
        <fullName evidence="9">Acyl-CoA dehydrogenase FadE34</fullName>
        <ecNumber evidence="9">1.3.99.-</ecNumber>
    </submittedName>
</protein>
<dbReference type="CDD" id="cd01152">
    <property type="entry name" value="ACAD_fadE6_17_26"/>
    <property type="match status" value="1"/>
</dbReference>
<evidence type="ECO:0000313" key="10">
    <source>
        <dbReference type="EMBL" id="CAA0111336.1"/>
    </source>
</evidence>
<sequence length="789" mass="85075">MNLDFSEDDKVIQEQVDKYLSNNSGIEEVRSVLDGEKPYSADVWRGMAEMGLMGINVPAEYGGVETGYKSLCLVAQSLGKHAAAIPFSSTVYLVTEALVQFGSEEQKSHWLPKLASGELIGAFAVAETLEQVTVSSISCSVSGDVLNGTKLAVADGGIADIAIVLAKGEAGPAMFIVELSDNGFERKNVSTIDPAKNTATVTFNNAKAELLGVDGQGWDQLQQVYDRAAVLFAFEQIGGAQSALDMAVEYAKERYAFGRPIGSFQALKHIMADMYTALRLAESNCFEAAEVLATGSADLPLVAATARVSATKAYQLCTKDNIQVHGGMGFTWEFDCHIYYRRSNYQTLELGGLSVWEGKLVDLIAAQGGDVDSAAVPNDSSPEDSAFRKEVRAWLAENAPTHLAPHLKKSVFGKANTGGEDIVEVSKAWQRKKAEGGWAAMMWPQEYGGRGATPMQSIIWGQEEGVYSQLSGLFIIGLGMCGPTMIAYASEGQKKRYLPKLASGEEVWCQLFSEPGSGSDLAGLRTKAVKDGDEWVVNGQKIWTSGAQHSDYGILITRTDPTVAKHKGLTMFFVDMRSAGVDVRPIKQINGGSSFNEVYFEDVRIPDAQRLGEVGDGWRVALTTLMNERMAIGGLMPTGLADFMELVNTLILENDKAIARPDVKARLADYYSKVSGLKNAGIRSINLVAKGGMPGPENSISKLVAGELMQDLTKYAMDMQGFAAVIDDADIAEGGARFQAMLMRSPALRIEGGTDQILRNIISERVLGLPEEMRADKGLAFNDIPTGRG</sequence>
<evidence type="ECO:0000313" key="9">
    <source>
        <dbReference type="EMBL" id="CAA0093419.1"/>
    </source>
</evidence>
<feature type="domain" description="Acyl-CoA dehydrogenase/oxidase N-terminal" evidence="8">
    <location>
        <begin position="6"/>
        <end position="118"/>
    </location>
</feature>
<gene>
    <name evidence="9" type="ORF">IHBHHGIJ_02473</name>
    <name evidence="10" type="ORF">KFEGEMFD_02660</name>
</gene>
<feature type="domain" description="Acyl-CoA dehydrogenase/oxidase C-terminal" evidence="6">
    <location>
        <begin position="615"/>
        <end position="767"/>
    </location>
</feature>
<dbReference type="EC" id="1.3.99.-" evidence="9"/>
<dbReference type="Proteomes" id="UP000439591">
    <property type="component" value="Unassembled WGS sequence"/>
</dbReference>
<dbReference type="InterPro" id="IPR036250">
    <property type="entry name" value="AcylCo_DH-like_C"/>
</dbReference>
<dbReference type="Pfam" id="PF00441">
    <property type="entry name" value="Acyl-CoA_dh_1"/>
    <property type="match status" value="2"/>
</dbReference>
<dbReference type="Proteomes" id="UP000435877">
    <property type="component" value="Unassembled WGS sequence"/>
</dbReference>
<dbReference type="Gene3D" id="2.40.110.10">
    <property type="entry name" value="Butyryl-CoA Dehydrogenase, subunit A, domain 2"/>
    <property type="match status" value="2"/>
</dbReference>
<dbReference type="InterPro" id="IPR046373">
    <property type="entry name" value="Acyl-CoA_Oxase/DH_mid-dom_sf"/>
</dbReference>
<comment type="similarity">
    <text evidence="2">Belongs to the acyl-CoA dehydrogenase family.</text>
</comment>
<evidence type="ECO:0000256" key="3">
    <source>
        <dbReference type="ARBA" id="ARBA00022630"/>
    </source>
</evidence>
<dbReference type="RefSeq" id="WP_235035716.1">
    <property type="nucleotide sequence ID" value="NZ_CACSIK010000001.1"/>
</dbReference>
<keyword evidence="3" id="KW-0285">Flavoprotein</keyword>
<dbReference type="Gene3D" id="1.10.540.10">
    <property type="entry name" value="Acyl-CoA dehydrogenase/oxidase, N-terminal domain"/>
    <property type="match status" value="2"/>
</dbReference>
<dbReference type="Pfam" id="PF02771">
    <property type="entry name" value="Acyl-CoA_dh_N"/>
    <property type="match status" value="2"/>
</dbReference>
<dbReference type="FunFam" id="2.40.110.10:FF:000011">
    <property type="entry name" value="Acyl-CoA dehydrogenase FadE34"/>
    <property type="match status" value="1"/>
</dbReference>
<feature type="domain" description="Acyl-CoA dehydrogenase/oxidase N-terminal" evidence="8">
    <location>
        <begin position="382"/>
        <end position="505"/>
    </location>
</feature>
<evidence type="ECO:0000313" key="11">
    <source>
        <dbReference type="Proteomes" id="UP000435877"/>
    </source>
</evidence>
<dbReference type="InterPro" id="IPR037069">
    <property type="entry name" value="AcylCoA_DH/ox_N_sf"/>
</dbReference>
<accession>A0A5S9NS13</accession>
<dbReference type="GO" id="GO:0005886">
    <property type="term" value="C:plasma membrane"/>
    <property type="evidence" value="ECO:0007669"/>
    <property type="project" value="TreeGrafter"/>
</dbReference>
<comment type="cofactor">
    <cofactor evidence="1">
        <name>FAD</name>
        <dbReference type="ChEBI" id="CHEBI:57692"/>
    </cofactor>
</comment>
<keyword evidence="4" id="KW-0274">FAD</keyword>
<organism evidence="9 11">
    <name type="scientific">Zhongshania aliphaticivorans</name>
    <dbReference type="NCBI Taxonomy" id="1470434"/>
    <lineage>
        <taxon>Bacteria</taxon>
        <taxon>Pseudomonadati</taxon>
        <taxon>Pseudomonadota</taxon>
        <taxon>Gammaproteobacteria</taxon>
        <taxon>Cellvibrionales</taxon>
        <taxon>Spongiibacteraceae</taxon>
        <taxon>Zhongshania</taxon>
    </lineage>
</organism>
<feature type="domain" description="Acyl-CoA dehydrogenase/oxidase C-terminal" evidence="6">
    <location>
        <begin position="215"/>
        <end position="348"/>
    </location>
</feature>
<reference evidence="11 12" key="1">
    <citation type="submission" date="2019-11" db="EMBL/GenBank/DDBJ databases">
        <authorList>
            <person name="Holert J."/>
        </authorList>
    </citation>
    <scope>NUCLEOTIDE SEQUENCE [LARGE SCALE GENOMIC DNA]</scope>
    <source>
        <strain evidence="10">BC3_2A</strain>
        <strain evidence="9">SB11_1A</strain>
    </source>
</reference>
<dbReference type="EMBL" id="CACSIK010000001">
    <property type="protein sequence ID" value="CAA0093419.1"/>
    <property type="molecule type" value="Genomic_DNA"/>
</dbReference>
<dbReference type="SUPFAM" id="SSF56645">
    <property type="entry name" value="Acyl-CoA dehydrogenase NM domain-like"/>
    <property type="match status" value="2"/>
</dbReference>
<evidence type="ECO:0000256" key="2">
    <source>
        <dbReference type="ARBA" id="ARBA00009347"/>
    </source>
</evidence>
<evidence type="ECO:0000256" key="1">
    <source>
        <dbReference type="ARBA" id="ARBA00001974"/>
    </source>
</evidence>
<evidence type="ECO:0000259" key="8">
    <source>
        <dbReference type="Pfam" id="PF02771"/>
    </source>
</evidence>
<dbReference type="InterPro" id="IPR009075">
    <property type="entry name" value="AcylCo_DH/oxidase_C"/>
</dbReference>
<evidence type="ECO:0000256" key="5">
    <source>
        <dbReference type="ARBA" id="ARBA00023002"/>
    </source>
</evidence>
<dbReference type="EMBL" id="CACSIM010000004">
    <property type="protein sequence ID" value="CAA0111336.1"/>
    <property type="molecule type" value="Genomic_DNA"/>
</dbReference>
<dbReference type="GO" id="GO:0016627">
    <property type="term" value="F:oxidoreductase activity, acting on the CH-CH group of donors"/>
    <property type="evidence" value="ECO:0007669"/>
    <property type="project" value="InterPro"/>
</dbReference>
<dbReference type="InterPro" id="IPR052161">
    <property type="entry name" value="Mycobact_Acyl-CoA_DH"/>
</dbReference>
<evidence type="ECO:0000256" key="4">
    <source>
        <dbReference type="ARBA" id="ARBA00022827"/>
    </source>
</evidence>
<keyword evidence="11" id="KW-1185">Reference proteome</keyword>
<name>A0A5S9NS13_9GAMM</name>
<dbReference type="GO" id="GO:0050660">
    <property type="term" value="F:flavin adenine dinucleotide binding"/>
    <property type="evidence" value="ECO:0007669"/>
    <property type="project" value="InterPro"/>
</dbReference>
<proteinExistence type="inferred from homology"/>
<evidence type="ECO:0000313" key="12">
    <source>
        <dbReference type="Proteomes" id="UP000439591"/>
    </source>
</evidence>
<keyword evidence="5 9" id="KW-0560">Oxidoreductase</keyword>
<dbReference type="SUPFAM" id="SSF47203">
    <property type="entry name" value="Acyl-CoA dehydrogenase C-terminal domain-like"/>
    <property type="match status" value="2"/>
</dbReference>
<evidence type="ECO:0000259" key="7">
    <source>
        <dbReference type="Pfam" id="PF02770"/>
    </source>
</evidence>
<dbReference type="PANTHER" id="PTHR43292:SF4">
    <property type="entry name" value="ACYL-COA DEHYDROGENASE FADE34"/>
    <property type="match status" value="1"/>
</dbReference>